<evidence type="ECO:0000256" key="3">
    <source>
        <dbReference type="SAM" id="MobiDB-lite"/>
    </source>
</evidence>
<accession>A0ABQ9FNX2</accession>
<gene>
    <name evidence="5" type="ORF">KUTeg_003041</name>
</gene>
<keyword evidence="1" id="KW-0547">Nucleotide-binding</keyword>
<sequence>MAEYTPMIKKLNDLVTLKRKGDLWKPNQTTRATIESCGYIFGELIDEGEGSKIRKAYAHKMNKTVAVKIIKKQYLSENALKKCVPREITLLQRLNHPALPDLYEVYESDKCLYMIMEYIPNGTLLDFINKMGNLTEIDARRIFHQLLDVVDFLHRGSIVHRDIKCDNIMLDDHYNIKLIDFGFSRYMPQNQILETACGSYVYAAPEVLAGDQYDGVQADIWSIDCRDLLRKMLSFDPKLRPSILDIRQSKWMCKPLKSVGESSMSSMSVAAVMSENRLPENFDPNAEHGFTCEQSEKPFKTSRVTDVLRSVAENHSTGQSSVKITEIPELAAKTSATAMVTGVSGPVGRKISQQLGLDTGLSGEGESKGKSLSMWGSKNTGGSGKGKEAFGKAFKALRKFKVVAKTVTATRRFRRGPLTTILKISQEEAMEKTLQKRSEDNQHDKKHLHYTKSSQVLACCVQEKVQDIEKKIKESEIEEYPHLTKTENRKELKSTVDHLLPKAYR</sequence>
<proteinExistence type="predicted"/>
<feature type="domain" description="Protein kinase" evidence="4">
    <location>
        <begin position="39"/>
        <end position="330"/>
    </location>
</feature>
<keyword evidence="2" id="KW-0067">ATP-binding</keyword>
<name>A0ABQ9FNX2_TEGGR</name>
<dbReference type="InterPro" id="IPR011009">
    <property type="entry name" value="Kinase-like_dom_sf"/>
</dbReference>
<dbReference type="InterPro" id="IPR000719">
    <property type="entry name" value="Prot_kinase_dom"/>
</dbReference>
<evidence type="ECO:0000256" key="1">
    <source>
        <dbReference type="ARBA" id="ARBA00022741"/>
    </source>
</evidence>
<dbReference type="PANTHER" id="PTHR24346:SF79">
    <property type="entry name" value="PROTEIN KINASE DOMAIN-CONTAINING PROTEIN"/>
    <property type="match status" value="1"/>
</dbReference>
<dbReference type="Pfam" id="PF00069">
    <property type="entry name" value="Pkinase"/>
    <property type="match status" value="1"/>
</dbReference>
<evidence type="ECO:0000313" key="5">
    <source>
        <dbReference type="EMBL" id="KAJ8317950.1"/>
    </source>
</evidence>
<dbReference type="PANTHER" id="PTHR24346">
    <property type="entry name" value="MAP/MICROTUBULE AFFINITY-REGULATING KINASE"/>
    <property type="match status" value="1"/>
</dbReference>
<evidence type="ECO:0000256" key="2">
    <source>
        <dbReference type="ARBA" id="ARBA00022840"/>
    </source>
</evidence>
<dbReference type="SMART" id="SM00220">
    <property type="entry name" value="S_TKc"/>
    <property type="match status" value="1"/>
</dbReference>
<evidence type="ECO:0000313" key="6">
    <source>
        <dbReference type="Proteomes" id="UP001217089"/>
    </source>
</evidence>
<dbReference type="Gene3D" id="1.10.510.10">
    <property type="entry name" value="Transferase(Phosphotransferase) domain 1"/>
    <property type="match status" value="1"/>
</dbReference>
<dbReference type="PROSITE" id="PS50011">
    <property type="entry name" value="PROTEIN_KINASE_DOM"/>
    <property type="match status" value="1"/>
</dbReference>
<keyword evidence="6" id="KW-1185">Reference proteome</keyword>
<evidence type="ECO:0000259" key="4">
    <source>
        <dbReference type="PROSITE" id="PS50011"/>
    </source>
</evidence>
<comment type="caution">
    <text evidence="5">The sequence shown here is derived from an EMBL/GenBank/DDBJ whole genome shotgun (WGS) entry which is preliminary data.</text>
</comment>
<protein>
    <recommendedName>
        <fullName evidence="4">Protein kinase domain-containing protein</fullName>
    </recommendedName>
</protein>
<dbReference type="InterPro" id="IPR008271">
    <property type="entry name" value="Ser/Thr_kinase_AS"/>
</dbReference>
<dbReference type="EMBL" id="JARBDR010000214">
    <property type="protein sequence ID" value="KAJ8317950.1"/>
    <property type="molecule type" value="Genomic_DNA"/>
</dbReference>
<feature type="region of interest" description="Disordered" evidence="3">
    <location>
        <begin position="358"/>
        <end position="386"/>
    </location>
</feature>
<dbReference type="PROSITE" id="PS00108">
    <property type="entry name" value="PROTEIN_KINASE_ST"/>
    <property type="match status" value="1"/>
</dbReference>
<organism evidence="5 6">
    <name type="scientific">Tegillarca granosa</name>
    <name type="common">Malaysian cockle</name>
    <name type="synonym">Anadara granosa</name>
    <dbReference type="NCBI Taxonomy" id="220873"/>
    <lineage>
        <taxon>Eukaryota</taxon>
        <taxon>Metazoa</taxon>
        <taxon>Spiralia</taxon>
        <taxon>Lophotrochozoa</taxon>
        <taxon>Mollusca</taxon>
        <taxon>Bivalvia</taxon>
        <taxon>Autobranchia</taxon>
        <taxon>Pteriomorphia</taxon>
        <taxon>Arcoida</taxon>
        <taxon>Arcoidea</taxon>
        <taxon>Arcidae</taxon>
        <taxon>Tegillarca</taxon>
    </lineage>
</organism>
<dbReference type="SUPFAM" id="SSF56112">
    <property type="entry name" value="Protein kinase-like (PK-like)"/>
    <property type="match status" value="1"/>
</dbReference>
<dbReference type="Proteomes" id="UP001217089">
    <property type="component" value="Unassembled WGS sequence"/>
</dbReference>
<reference evidence="5 6" key="1">
    <citation type="submission" date="2022-12" db="EMBL/GenBank/DDBJ databases">
        <title>Chromosome-level genome of Tegillarca granosa.</title>
        <authorList>
            <person name="Kim J."/>
        </authorList>
    </citation>
    <scope>NUCLEOTIDE SEQUENCE [LARGE SCALE GENOMIC DNA]</scope>
    <source>
        <strain evidence="5">Teg-2019</strain>
        <tissue evidence="5">Adductor muscle</tissue>
    </source>
</reference>